<protein>
    <submittedName>
        <fullName evidence="2">Uncharacterized protein</fullName>
    </submittedName>
</protein>
<proteinExistence type="predicted"/>
<organism evidence="2 3">
    <name type="scientific">Alkaliphilus metalliredigens (strain QYMF)</name>
    <dbReference type="NCBI Taxonomy" id="293826"/>
    <lineage>
        <taxon>Bacteria</taxon>
        <taxon>Bacillati</taxon>
        <taxon>Bacillota</taxon>
        <taxon>Clostridia</taxon>
        <taxon>Peptostreptococcales</taxon>
        <taxon>Natronincolaceae</taxon>
        <taxon>Alkaliphilus</taxon>
    </lineage>
</organism>
<keyword evidence="1" id="KW-1133">Transmembrane helix</keyword>
<keyword evidence="3" id="KW-1185">Reference proteome</keyword>
<feature type="transmembrane region" description="Helical" evidence="1">
    <location>
        <begin position="57"/>
        <end position="75"/>
    </location>
</feature>
<dbReference type="Proteomes" id="UP000001572">
    <property type="component" value="Chromosome"/>
</dbReference>
<keyword evidence="1" id="KW-0472">Membrane</keyword>
<dbReference type="EMBL" id="CP000724">
    <property type="protein sequence ID" value="ABR48274.1"/>
    <property type="molecule type" value="Genomic_DNA"/>
</dbReference>
<keyword evidence="1" id="KW-0812">Transmembrane</keyword>
<reference evidence="3" key="1">
    <citation type="journal article" date="2016" name="Genome Announc.">
        <title>Complete genome sequence of Alkaliphilus metalliredigens strain QYMF, an alkaliphilic and metal-reducing bacterium isolated from borax-contaminated leachate ponds.</title>
        <authorList>
            <person name="Hwang C."/>
            <person name="Copeland A."/>
            <person name="Lucas S."/>
            <person name="Lapidus A."/>
            <person name="Barry K."/>
            <person name="Detter J.C."/>
            <person name="Glavina Del Rio T."/>
            <person name="Hammon N."/>
            <person name="Israni S."/>
            <person name="Dalin E."/>
            <person name="Tice H."/>
            <person name="Pitluck S."/>
            <person name="Chertkov O."/>
            <person name="Brettin T."/>
            <person name="Bruce D."/>
            <person name="Han C."/>
            <person name="Schmutz J."/>
            <person name="Larimer F."/>
            <person name="Land M.L."/>
            <person name="Hauser L."/>
            <person name="Kyrpides N."/>
            <person name="Mikhailova N."/>
            <person name="Ye Q."/>
            <person name="Zhou J."/>
            <person name="Richardson P."/>
            <person name="Fields M.W."/>
        </authorList>
    </citation>
    <scope>NUCLEOTIDE SEQUENCE [LARGE SCALE GENOMIC DNA]</scope>
    <source>
        <strain evidence="3">QYMF</strain>
    </source>
</reference>
<evidence type="ECO:0000313" key="3">
    <source>
        <dbReference type="Proteomes" id="UP000001572"/>
    </source>
</evidence>
<evidence type="ECO:0000313" key="2">
    <source>
        <dbReference type="EMBL" id="ABR48274.1"/>
    </source>
</evidence>
<dbReference type="STRING" id="293826.Amet_2115"/>
<dbReference type="KEGG" id="amt:Amet_2115"/>
<evidence type="ECO:0000256" key="1">
    <source>
        <dbReference type="SAM" id="Phobius"/>
    </source>
</evidence>
<dbReference type="AlphaFoldDB" id="A6TQ06"/>
<name>A6TQ06_ALKMQ</name>
<feature type="transmembrane region" description="Helical" evidence="1">
    <location>
        <begin position="7"/>
        <end position="27"/>
    </location>
</feature>
<gene>
    <name evidence="2" type="ordered locus">Amet_2115</name>
</gene>
<accession>A6TQ06</accession>
<sequence>MFAKISPFYFTSYIGIIILAIITYFWIMKLKQVELWFGNTSETEMVSNLRTGINHKYGLRAILTIAGTGGLAYTFNKRNFSK</sequence>
<dbReference type="HOGENOM" id="CLU_2550843_0_0_9"/>